<feature type="coiled-coil region" evidence="1">
    <location>
        <begin position="55"/>
        <end position="82"/>
    </location>
</feature>
<dbReference type="PANTHER" id="PTHR43857:SF1">
    <property type="entry name" value="YJGH FAMILY PROTEIN"/>
    <property type="match status" value="1"/>
</dbReference>
<dbReference type="CDD" id="cd00448">
    <property type="entry name" value="YjgF_YER057c_UK114_family"/>
    <property type="match status" value="1"/>
</dbReference>
<gene>
    <name evidence="2" type="ORF">IG3_01987</name>
</gene>
<proteinExistence type="predicted"/>
<name>J8YQZ8_BACCE</name>
<dbReference type="EMBL" id="AHDV01000014">
    <property type="protein sequence ID" value="EJV85243.1"/>
    <property type="molecule type" value="Genomic_DNA"/>
</dbReference>
<dbReference type="HOGENOM" id="CLU_100715_4_4_9"/>
<keyword evidence="1" id="KW-0175">Coiled coil</keyword>
<accession>J8YQZ8</accession>
<dbReference type="InterPro" id="IPR035959">
    <property type="entry name" value="RutC-like_sf"/>
</dbReference>
<dbReference type="SUPFAM" id="SSF55298">
    <property type="entry name" value="YjgF-like"/>
    <property type="match status" value="1"/>
</dbReference>
<dbReference type="Gene3D" id="3.30.1330.40">
    <property type="entry name" value="RutC-like"/>
    <property type="match status" value="1"/>
</dbReference>
<evidence type="ECO:0000313" key="3">
    <source>
        <dbReference type="Proteomes" id="UP000004136"/>
    </source>
</evidence>
<comment type="caution">
    <text evidence="2">The sequence shown here is derived from an EMBL/GenBank/DDBJ whole genome shotgun (WGS) entry which is preliminary data.</text>
</comment>
<dbReference type="Pfam" id="PF01042">
    <property type="entry name" value="Ribonuc_L-PSP"/>
    <property type="match status" value="1"/>
</dbReference>
<dbReference type="Proteomes" id="UP000004136">
    <property type="component" value="Unassembled WGS sequence"/>
</dbReference>
<protein>
    <submittedName>
        <fullName evidence="2">Uncharacterized protein</fullName>
    </submittedName>
</protein>
<reference evidence="2 3" key="1">
    <citation type="submission" date="2012-04" db="EMBL/GenBank/DDBJ databases">
        <title>The Genome Sequence of Bacillus cereus HuA2-1.</title>
        <authorList>
            <consortium name="The Broad Institute Genome Sequencing Platform"/>
            <consortium name="The Broad Institute Genome Sequencing Center for Infectious Disease"/>
            <person name="Feldgarden M."/>
            <person name="Van der Auwera G.A."/>
            <person name="Mahillon J."/>
            <person name="Duprez V."/>
            <person name="Timmery S."/>
            <person name="Mattelet C."/>
            <person name="Dierick K."/>
            <person name="Sun M."/>
            <person name="Yu Z."/>
            <person name="Zhu L."/>
            <person name="Hu X."/>
            <person name="Shank E.B."/>
            <person name="Swiecicka I."/>
            <person name="Hansen B.M."/>
            <person name="Andrup L."/>
            <person name="Young S.K."/>
            <person name="Zeng Q."/>
            <person name="Gargeya S."/>
            <person name="Fitzgerald M."/>
            <person name="Haas B."/>
            <person name="Abouelleil A."/>
            <person name="Alvarado L."/>
            <person name="Arachchi H.M."/>
            <person name="Berlin A."/>
            <person name="Chapman S.B."/>
            <person name="Goldberg J."/>
            <person name="Griggs A."/>
            <person name="Gujja S."/>
            <person name="Hansen M."/>
            <person name="Howarth C."/>
            <person name="Imamovic A."/>
            <person name="Larimer J."/>
            <person name="McCowen C."/>
            <person name="Montmayeur A."/>
            <person name="Murphy C."/>
            <person name="Neiman D."/>
            <person name="Pearson M."/>
            <person name="Priest M."/>
            <person name="Roberts A."/>
            <person name="Saif S."/>
            <person name="Shea T."/>
            <person name="Sisk P."/>
            <person name="Sykes S."/>
            <person name="Wortman J."/>
            <person name="Nusbaum C."/>
            <person name="Birren B."/>
        </authorList>
    </citation>
    <scope>NUCLEOTIDE SEQUENCE [LARGE SCALE GENOMIC DNA]</scope>
    <source>
        <strain evidence="2 3">HuA2-1</strain>
    </source>
</reference>
<dbReference type="PANTHER" id="PTHR43857">
    <property type="entry name" value="BLR7761 PROTEIN"/>
    <property type="match status" value="1"/>
</dbReference>
<evidence type="ECO:0000313" key="2">
    <source>
        <dbReference type="EMBL" id="EJV85243.1"/>
    </source>
</evidence>
<evidence type="ECO:0000256" key="1">
    <source>
        <dbReference type="SAM" id="Coils"/>
    </source>
</evidence>
<sequence>MILVEEIPKSRNPETVHKPVAPYVHQIEVTGPNKWLTLSGQLGMEIDGMVPDDPLEQLQLALDNIRRNLMAANMNVEDLTKMVFYLVGDFNADKRRKIIGDFLGEHLPCTTMIYVVALAAPVFKVEIEAWACKEII</sequence>
<dbReference type="InterPro" id="IPR006175">
    <property type="entry name" value="YjgF/YER057c/UK114"/>
</dbReference>
<dbReference type="PATRIC" id="fig|1053201.3.peg.2036"/>
<dbReference type="AlphaFoldDB" id="J8YQZ8"/>
<organism evidence="2 3">
    <name type="scientific">Bacillus cereus HuA2-1</name>
    <dbReference type="NCBI Taxonomy" id="1053201"/>
    <lineage>
        <taxon>Bacteria</taxon>
        <taxon>Bacillati</taxon>
        <taxon>Bacillota</taxon>
        <taxon>Bacilli</taxon>
        <taxon>Bacillales</taxon>
        <taxon>Bacillaceae</taxon>
        <taxon>Bacillus</taxon>
        <taxon>Bacillus cereus group</taxon>
    </lineage>
</organism>